<evidence type="ECO:0000256" key="12">
    <source>
        <dbReference type="ARBA" id="ARBA00023136"/>
    </source>
</evidence>
<evidence type="ECO:0000256" key="6">
    <source>
        <dbReference type="ARBA" id="ARBA00022857"/>
    </source>
</evidence>
<feature type="transmembrane region" description="Helical" evidence="20">
    <location>
        <begin position="146"/>
        <end position="170"/>
    </location>
</feature>
<dbReference type="OrthoDB" id="5326588at2759"/>
<feature type="transmembrane region" description="Helical" evidence="20">
    <location>
        <begin position="329"/>
        <end position="348"/>
    </location>
</feature>
<evidence type="ECO:0000256" key="15">
    <source>
        <dbReference type="ARBA" id="ARBA00052254"/>
    </source>
</evidence>
<gene>
    <name evidence="21" type="ORF">INT44_003659</name>
</gene>
<evidence type="ECO:0000256" key="10">
    <source>
        <dbReference type="ARBA" id="ARBA00023011"/>
    </source>
</evidence>
<keyword evidence="8 20" id="KW-1133">Transmembrane helix</keyword>
<evidence type="ECO:0000256" key="2">
    <source>
        <dbReference type="ARBA" id="ARBA00005402"/>
    </source>
</evidence>
<evidence type="ECO:0000256" key="1">
    <source>
        <dbReference type="ARBA" id="ARBA00004141"/>
    </source>
</evidence>
<evidence type="ECO:0000256" key="20">
    <source>
        <dbReference type="SAM" id="Phobius"/>
    </source>
</evidence>
<dbReference type="FunFam" id="1.20.120.1630:FF:000009">
    <property type="entry name" value="C-14 sterol reductase"/>
    <property type="match status" value="1"/>
</dbReference>
<reference evidence="21" key="1">
    <citation type="submission" date="2020-12" db="EMBL/GenBank/DDBJ databases">
        <title>Metabolic potential, ecology and presence of endohyphal bacteria is reflected in genomic diversity of Mucoromycotina.</title>
        <authorList>
            <person name="Muszewska A."/>
            <person name="Okrasinska A."/>
            <person name="Steczkiewicz K."/>
            <person name="Drgas O."/>
            <person name="Orlowska M."/>
            <person name="Perlinska-Lenart U."/>
            <person name="Aleksandrzak-Piekarczyk T."/>
            <person name="Szatraj K."/>
            <person name="Zielenkiewicz U."/>
            <person name="Pilsyk S."/>
            <person name="Malc E."/>
            <person name="Mieczkowski P."/>
            <person name="Kruszewska J.S."/>
            <person name="Biernat P."/>
            <person name="Pawlowska J."/>
        </authorList>
    </citation>
    <scope>NUCLEOTIDE SEQUENCE</scope>
    <source>
        <strain evidence="21">WA0000051536</strain>
    </source>
</reference>
<dbReference type="GO" id="GO:0006696">
    <property type="term" value="P:ergosterol biosynthetic process"/>
    <property type="evidence" value="ECO:0007669"/>
    <property type="project" value="TreeGrafter"/>
</dbReference>
<evidence type="ECO:0000256" key="4">
    <source>
        <dbReference type="ARBA" id="ARBA00022516"/>
    </source>
</evidence>
<keyword evidence="11" id="KW-0443">Lipid metabolism</keyword>
<keyword evidence="14" id="KW-0753">Steroid metabolism</keyword>
<dbReference type="PANTHER" id="PTHR21257">
    <property type="entry name" value="DELTA(14)-STEROL REDUCTASE"/>
    <property type="match status" value="1"/>
</dbReference>
<evidence type="ECO:0000256" key="9">
    <source>
        <dbReference type="ARBA" id="ARBA00023002"/>
    </source>
</evidence>
<keyword evidence="13" id="KW-1207">Sterol metabolism</keyword>
<name>A0A8H7UGC5_9FUNG</name>
<comment type="subcellular location">
    <subcellularLocation>
        <location evidence="1">Membrane</location>
        <topology evidence="1">Multi-pass membrane protein</topology>
    </subcellularLocation>
</comment>
<keyword evidence="7" id="KW-0752">Steroid biosynthesis</keyword>
<dbReference type="InterPro" id="IPR018083">
    <property type="entry name" value="Sterol_reductase_CS"/>
</dbReference>
<accession>A0A8H7UGC5</accession>
<keyword evidence="6" id="KW-0521">NADP</keyword>
<evidence type="ECO:0000256" key="7">
    <source>
        <dbReference type="ARBA" id="ARBA00022955"/>
    </source>
</evidence>
<feature type="transmembrane region" description="Helical" evidence="20">
    <location>
        <begin position="94"/>
        <end position="113"/>
    </location>
</feature>
<evidence type="ECO:0000256" key="3">
    <source>
        <dbReference type="ARBA" id="ARBA00012413"/>
    </source>
</evidence>
<keyword evidence="4" id="KW-0444">Lipid biosynthesis</keyword>
<evidence type="ECO:0000256" key="11">
    <source>
        <dbReference type="ARBA" id="ARBA00023098"/>
    </source>
</evidence>
<keyword evidence="5 20" id="KW-0812">Transmembrane</keyword>
<sequence length="486" mass="54754">MAIKRTAAAKSKAESSDAPETSVAVELNPKTTFYEFGGPLGAAAMVTFLPLLVLFLAVGCDKTGYPSQKVLSMTRDDFLALFSLNSLRVLFDPMAIGGYIAYIIWLVAFTLTVKGDKYPGSKLRNGKILKYECNGSYSGFESSNCFSVLLSFFSLAIYCAKGPGIAPAIWVYEHWVGINVASILFAFAASFWAYSNSFEPGALLALGGNTGNMIYDFMIGRELNPRIGDLDVKFFVELRPPQMGWLLTNICMALTQYHNLGRITNSMALVVIFQAWYSIDSIWNEPLVLTTMDITNDGFGFMLAFGNLCWVPMVYGLQARYLVDFPLDLTIVQVILIIALQLTGFYIFRSANSLKNSFRTNPNDPALKDIKYIETKAGTRLMTNSWWGYSRHINYFGDLLMALAWCLPTGFSSPIPYLYFFYFAFLLWHRQGRDEHKCRQKYGEDWVKYCKIVPYKIIPGLYPLFTISNCNSYPFTNTLLFNSGIY</sequence>
<dbReference type="Gene3D" id="1.20.120.1630">
    <property type="match status" value="1"/>
</dbReference>
<feature type="transmembrane region" description="Helical" evidence="20">
    <location>
        <begin position="260"/>
        <end position="279"/>
    </location>
</feature>
<comment type="caution">
    <text evidence="21">The sequence shown here is derived from an EMBL/GenBank/DDBJ whole genome shotgun (WGS) entry which is preliminary data.</text>
</comment>
<comment type="similarity">
    <text evidence="2">Belongs to the ERG4/ERG24 family.</text>
</comment>
<evidence type="ECO:0000256" key="5">
    <source>
        <dbReference type="ARBA" id="ARBA00022692"/>
    </source>
</evidence>
<feature type="transmembrane region" description="Helical" evidence="20">
    <location>
        <begin position="40"/>
        <end position="59"/>
    </location>
</feature>
<dbReference type="Proteomes" id="UP000612746">
    <property type="component" value="Unassembled WGS sequence"/>
</dbReference>
<protein>
    <recommendedName>
        <fullName evidence="17">Delta(14)-sterol reductase ERG24</fullName>
        <ecNumber evidence="3">1.3.1.70</ecNumber>
    </recommendedName>
    <alternativeName>
        <fullName evidence="19">C-14 sterol reductase ERG24</fullName>
    </alternativeName>
    <alternativeName>
        <fullName evidence="18">Sterol C14-reductase ERG24</fullName>
    </alternativeName>
</protein>
<evidence type="ECO:0000313" key="21">
    <source>
        <dbReference type="EMBL" id="KAG2180652.1"/>
    </source>
</evidence>
<evidence type="ECO:0000313" key="22">
    <source>
        <dbReference type="Proteomes" id="UP000612746"/>
    </source>
</evidence>
<organism evidence="21 22">
    <name type="scientific">Umbelopsis vinacea</name>
    <dbReference type="NCBI Taxonomy" id="44442"/>
    <lineage>
        <taxon>Eukaryota</taxon>
        <taxon>Fungi</taxon>
        <taxon>Fungi incertae sedis</taxon>
        <taxon>Mucoromycota</taxon>
        <taxon>Mucoromycotina</taxon>
        <taxon>Umbelopsidomycetes</taxon>
        <taxon>Umbelopsidales</taxon>
        <taxon>Umbelopsidaceae</taxon>
        <taxon>Umbelopsis</taxon>
    </lineage>
</organism>
<dbReference type="GO" id="GO:0005789">
    <property type="term" value="C:endoplasmic reticulum membrane"/>
    <property type="evidence" value="ECO:0007669"/>
    <property type="project" value="TreeGrafter"/>
</dbReference>
<keyword evidence="22" id="KW-1185">Reference proteome</keyword>
<feature type="transmembrane region" description="Helical" evidence="20">
    <location>
        <begin position="299"/>
        <end position="317"/>
    </location>
</feature>
<dbReference type="EMBL" id="JAEPRA010000009">
    <property type="protein sequence ID" value="KAG2180652.1"/>
    <property type="molecule type" value="Genomic_DNA"/>
</dbReference>
<evidence type="ECO:0000256" key="16">
    <source>
        <dbReference type="ARBA" id="ARBA00060638"/>
    </source>
</evidence>
<comment type="pathway">
    <text evidence="16">Steroid biosynthesis; zymosterol biosynthesis; zymosterol from lanosterol: step 2/6.</text>
</comment>
<evidence type="ECO:0000256" key="8">
    <source>
        <dbReference type="ARBA" id="ARBA00022989"/>
    </source>
</evidence>
<dbReference type="EC" id="1.3.1.70" evidence="3"/>
<dbReference type="GO" id="GO:0050613">
    <property type="term" value="F:Delta14-sterol reductase activity"/>
    <property type="evidence" value="ECO:0007669"/>
    <property type="project" value="UniProtKB-EC"/>
</dbReference>
<keyword evidence="9" id="KW-0560">Oxidoreductase</keyword>
<dbReference type="PROSITE" id="PS01017">
    <property type="entry name" value="STEROL_REDUCT_1"/>
    <property type="match status" value="1"/>
</dbReference>
<keyword evidence="10" id="KW-0756">Sterol biosynthesis</keyword>
<feature type="transmembrane region" description="Helical" evidence="20">
    <location>
        <begin position="176"/>
        <end position="194"/>
    </location>
</feature>
<evidence type="ECO:0000256" key="18">
    <source>
        <dbReference type="ARBA" id="ARBA00077841"/>
    </source>
</evidence>
<evidence type="ECO:0000256" key="19">
    <source>
        <dbReference type="ARBA" id="ARBA00083315"/>
    </source>
</evidence>
<dbReference type="AlphaFoldDB" id="A0A8H7UGC5"/>
<dbReference type="Pfam" id="PF01222">
    <property type="entry name" value="ERG4_ERG24"/>
    <property type="match status" value="1"/>
</dbReference>
<evidence type="ECO:0000256" key="13">
    <source>
        <dbReference type="ARBA" id="ARBA00023166"/>
    </source>
</evidence>
<comment type="catalytic activity">
    <reaction evidence="15">
        <text>4,4-dimethyl-5alpha-cholesta-8,24-dien-3beta-ol + NADP(+) = 4,4-dimethyl-5alpha-cholesta-8,14,24-trien-3beta-ol + NADPH + H(+)</text>
        <dbReference type="Rhea" id="RHEA:18561"/>
        <dbReference type="ChEBI" id="CHEBI:15378"/>
        <dbReference type="ChEBI" id="CHEBI:17813"/>
        <dbReference type="ChEBI" id="CHEBI:18364"/>
        <dbReference type="ChEBI" id="CHEBI:57783"/>
        <dbReference type="ChEBI" id="CHEBI:58349"/>
        <dbReference type="EC" id="1.3.1.70"/>
    </reaction>
    <physiologicalReaction direction="right-to-left" evidence="15">
        <dbReference type="Rhea" id="RHEA:18563"/>
    </physiologicalReaction>
</comment>
<dbReference type="PANTHER" id="PTHR21257:SF52">
    <property type="entry name" value="DELTA(14)-STEROL REDUCTASE TM7SF2"/>
    <property type="match status" value="1"/>
</dbReference>
<keyword evidence="12 20" id="KW-0472">Membrane</keyword>
<evidence type="ECO:0000256" key="14">
    <source>
        <dbReference type="ARBA" id="ARBA00023221"/>
    </source>
</evidence>
<proteinExistence type="inferred from homology"/>
<dbReference type="InterPro" id="IPR001171">
    <property type="entry name" value="ERG24_DHCR-like"/>
</dbReference>
<evidence type="ECO:0000256" key="17">
    <source>
        <dbReference type="ARBA" id="ARBA00074394"/>
    </source>
</evidence>
<feature type="transmembrane region" description="Helical" evidence="20">
    <location>
        <begin position="402"/>
        <end position="428"/>
    </location>
</feature>